<dbReference type="EMBL" id="BPLQ01003786">
    <property type="protein sequence ID" value="GIY03174.1"/>
    <property type="molecule type" value="Genomic_DNA"/>
</dbReference>
<evidence type="ECO:0000313" key="2">
    <source>
        <dbReference type="Proteomes" id="UP001054837"/>
    </source>
</evidence>
<sequence>MTVMEANSSISNAIKMFASHAHHIGKGSTNRKVGANVRRCGFSFVFWSSESFWSQSAVCGNLISSTDLEIFYRTTKVTGNWLNYRHFCHPNESSTLKL</sequence>
<evidence type="ECO:0000313" key="1">
    <source>
        <dbReference type="EMBL" id="GIY03174.1"/>
    </source>
</evidence>
<proteinExistence type="predicted"/>
<organism evidence="1 2">
    <name type="scientific">Caerostris darwini</name>
    <dbReference type="NCBI Taxonomy" id="1538125"/>
    <lineage>
        <taxon>Eukaryota</taxon>
        <taxon>Metazoa</taxon>
        <taxon>Ecdysozoa</taxon>
        <taxon>Arthropoda</taxon>
        <taxon>Chelicerata</taxon>
        <taxon>Arachnida</taxon>
        <taxon>Araneae</taxon>
        <taxon>Araneomorphae</taxon>
        <taxon>Entelegynae</taxon>
        <taxon>Araneoidea</taxon>
        <taxon>Araneidae</taxon>
        <taxon>Caerostris</taxon>
    </lineage>
</organism>
<dbReference type="Proteomes" id="UP001054837">
    <property type="component" value="Unassembled WGS sequence"/>
</dbReference>
<accession>A0AAV4Q410</accession>
<dbReference type="AlphaFoldDB" id="A0AAV4Q410"/>
<name>A0AAV4Q410_9ARAC</name>
<keyword evidence="2" id="KW-1185">Reference proteome</keyword>
<reference evidence="1 2" key="1">
    <citation type="submission" date="2021-06" db="EMBL/GenBank/DDBJ databases">
        <title>Caerostris darwini draft genome.</title>
        <authorList>
            <person name="Kono N."/>
            <person name="Arakawa K."/>
        </authorList>
    </citation>
    <scope>NUCLEOTIDE SEQUENCE [LARGE SCALE GENOMIC DNA]</scope>
</reference>
<comment type="caution">
    <text evidence="1">The sequence shown here is derived from an EMBL/GenBank/DDBJ whole genome shotgun (WGS) entry which is preliminary data.</text>
</comment>
<protein>
    <submittedName>
        <fullName evidence="1">Uncharacterized protein</fullName>
    </submittedName>
</protein>
<gene>
    <name evidence="1" type="ORF">CDAR_233611</name>
</gene>